<protein>
    <submittedName>
        <fullName evidence="2">Uncharacterized protein</fullName>
    </submittedName>
</protein>
<feature type="compositionally biased region" description="Basic and acidic residues" evidence="1">
    <location>
        <begin position="269"/>
        <end position="290"/>
    </location>
</feature>
<keyword evidence="3" id="KW-1185">Reference proteome</keyword>
<dbReference type="RefSeq" id="XP_066651545.1">
    <property type="nucleotide sequence ID" value="XM_066793853.1"/>
</dbReference>
<gene>
    <name evidence="2" type="ORF">J3D65DRAFT_126165</name>
</gene>
<evidence type="ECO:0000313" key="3">
    <source>
        <dbReference type="Proteomes" id="UP001360953"/>
    </source>
</evidence>
<dbReference type="EMBL" id="JBBPEH010000012">
    <property type="protein sequence ID" value="KAK7531721.1"/>
    <property type="molecule type" value="Genomic_DNA"/>
</dbReference>
<proteinExistence type="predicted"/>
<comment type="caution">
    <text evidence="2">The sequence shown here is derived from an EMBL/GenBank/DDBJ whole genome shotgun (WGS) entry which is preliminary data.</text>
</comment>
<organism evidence="2 3">
    <name type="scientific">Phyllosticta citribraziliensis</name>
    <dbReference type="NCBI Taxonomy" id="989973"/>
    <lineage>
        <taxon>Eukaryota</taxon>
        <taxon>Fungi</taxon>
        <taxon>Dikarya</taxon>
        <taxon>Ascomycota</taxon>
        <taxon>Pezizomycotina</taxon>
        <taxon>Dothideomycetes</taxon>
        <taxon>Dothideomycetes incertae sedis</taxon>
        <taxon>Botryosphaeriales</taxon>
        <taxon>Phyllostictaceae</taxon>
        <taxon>Phyllosticta</taxon>
    </lineage>
</organism>
<accession>A0ABR1LBA2</accession>
<feature type="region of interest" description="Disordered" evidence="1">
    <location>
        <begin position="256"/>
        <end position="315"/>
    </location>
</feature>
<name>A0ABR1LBA2_9PEZI</name>
<sequence length="315" mass="35054">MRDIEREARNLTIHLNPPDQFDTAAEMSLSPTAIHHPLPSQSYPSNTTASHQVHENEHTILDDEGSGQADEDDASMAAEGQIRLAPPSEHSEPEDDVPFSAEDFKRKLNVIATDRNGNEHLVPAVGLYDSGSESINIISSQLARRLNIEPEKPTCPPRGLGRISSKLKMGKGKVIEDVRSVDGARVRHQQSPVFVQWQCLDSSPRLHQHLFFDPKTYRTKHIVVENAAADLIFSRRTWLEEKLTEPSVCMVQRMIGEKSKPSTDQQGAQKDRDERARVMKKRNEEMEKRVKSQGLQPKSGQSTSNGSQGGSSAAP</sequence>
<evidence type="ECO:0000256" key="1">
    <source>
        <dbReference type="SAM" id="MobiDB-lite"/>
    </source>
</evidence>
<feature type="region of interest" description="Disordered" evidence="1">
    <location>
        <begin position="1"/>
        <end position="53"/>
    </location>
</feature>
<reference evidence="2 3" key="1">
    <citation type="submission" date="2024-04" db="EMBL/GenBank/DDBJ databases">
        <title>Phyllosticta paracitricarpa is synonymous to the EU quarantine fungus P. citricarpa based on phylogenomic analyses.</title>
        <authorList>
            <consortium name="Lawrence Berkeley National Laboratory"/>
            <person name="Van ingen-buijs V.A."/>
            <person name="Van westerhoven A.C."/>
            <person name="Haridas S."/>
            <person name="Skiadas P."/>
            <person name="Martin F."/>
            <person name="Groenewald J.Z."/>
            <person name="Crous P.W."/>
            <person name="Seidl M.F."/>
        </authorList>
    </citation>
    <scope>NUCLEOTIDE SEQUENCE [LARGE SCALE GENOMIC DNA]</scope>
    <source>
        <strain evidence="2 3">CPC 17464</strain>
    </source>
</reference>
<dbReference type="Proteomes" id="UP001360953">
    <property type="component" value="Unassembled WGS sequence"/>
</dbReference>
<feature type="compositionally biased region" description="Low complexity" evidence="1">
    <location>
        <begin position="299"/>
        <end position="315"/>
    </location>
</feature>
<dbReference type="GeneID" id="92026759"/>
<evidence type="ECO:0000313" key="2">
    <source>
        <dbReference type="EMBL" id="KAK7531721.1"/>
    </source>
</evidence>
<feature type="compositionally biased region" description="Polar residues" evidence="1">
    <location>
        <begin position="39"/>
        <end position="51"/>
    </location>
</feature>